<evidence type="ECO:0000313" key="5">
    <source>
        <dbReference type="Proteomes" id="UP000324632"/>
    </source>
</evidence>
<dbReference type="CDD" id="cd02248">
    <property type="entry name" value="Peptidase_C1A"/>
    <property type="match status" value="1"/>
</dbReference>
<comment type="similarity">
    <text evidence="1">Belongs to the peptidase C1 family.</text>
</comment>
<dbReference type="SMART" id="SM00645">
    <property type="entry name" value="Pept_C1"/>
    <property type="match status" value="1"/>
</dbReference>
<dbReference type="SMART" id="SM00848">
    <property type="entry name" value="Inhibitor_I29"/>
    <property type="match status" value="1"/>
</dbReference>
<feature type="domain" description="Peptidase C1A papain C-terminal" evidence="2">
    <location>
        <begin position="131"/>
        <end position="324"/>
    </location>
</feature>
<dbReference type="SUPFAM" id="SSF54001">
    <property type="entry name" value="Cysteine proteinases"/>
    <property type="match status" value="1"/>
</dbReference>
<proteinExistence type="inferred from homology"/>
<dbReference type="InterPro" id="IPR038765">
    <property type="entry name" value="Papain-like_cys_pep_sf"/>
</dbReference>
<dbReference type="Gene3D" id="3.90.70.10">
    <property type="entry name" value="Cysteine proteinases"/>
    <property type="match status" value="1"/>
</dbReference>
<dbReference type="InterPro" id="IPR013201">
    <property type="entry name" value="Prot_inhib_I29"/>
</dbReference>
<dbReference type="InterPro" id="IPR039417">
    <property type="entry name" value="Peptidase_C1A_papain-like"/>
</dbReference>
<feature type="domain" description="Cathepsin propeptide inhibitor" evidence="3">
    <location>
        <begin position="34"/>
        <end position="93"/>
    </location>
</feature>
<dbReference type="Proteomes" id="UP000324632">
    <property type="component" value="Chromosome 17"/>
</dbReference>
<evidence type="ECO:0000313" key="4">
    <source>
        <dbReference type="EMBL" id="KAA0709472.1"/>
    </source>
</evidence>
<dbReference type="PANTHER" id="PTHR12411">
    <property type="entry name" value="CYSTEINE PROTEASE FAMILY C1-RELATED"/>
    <property type="match status" value="1"/>
</dbReference>
<evidence type="ECO:0000259" key="2">
    <source>
        <dbReference type="SMART" id="SM00645"/>
    </source>
</evidence>
<accession>A0A5A9NHJ7</accession>
<dbReference type="GO" id="GO:0006508">
    <property type="term" value="P:proteolysis"/>
    <property type="evidence" value="ECO:0007669"/>
    <property type="project" value="InterPro"/>
</dbReference>
<organism evidence="4 5">
    <name type="scientific">Triplophysa tibetana</name>
    <dbReference type="NCBI Taxonomy" id="1572043"/>
    <lineage>
        <taxon>Eukaryota</taxon>
        <taxon>Metazoa</taxon>
        <taxon>Chordata</taxon>
        <taxon>Craniata</taxon>
        <taxon>Vertebrata</taxon>
        <taxon>Euteleostomi</taxon>
        <taxon>Actinopterygii</taxon>
        <taxon>Neopterygii</taxon>
        <taxon>Teleostei</taxon>
        <taxon>Ostariophysi</taxon>
        <taxon>Cypriniformes</taxon>
        <taxon>Nemacheilidae</taxon>
        <taxon>Triplophysa</taxon>
    </lineage>
</organism>
<keyword evidence="5" id="KW-1185">Reference proteome</keyword>
<dbReference type="GO" id="GO:0008234">
    <property type="term" value="F:cysteine-type peptidase activity"/>
    <property type="evidence" value="ECO:0007669"/>
    <property type="project" value="InterPro"/>
</dbReference>
<dbReference type="AlphaFoldDB" id="A0A5A9NHJ7"/>
<reference evidence="4 5" key="1">
    <citation type="journal article" date="2019" name="Mol. Ecol. Resour.">
        <title>Chromosome-level genome assembly of Triplophysa tibetana, a fish adapted to the harsh high-altitude environment of the Tibetan Plateau.</title>
        <authorList>
            <person name="Yang X."/>
            <person name="Liu H."/>
            <person name="Ma Z."/>
            <person name="Zou Y."/>
            <person name="Zou M."/>
            <person name="Mao Y."/>
            <person name="Li X."/>
            <person name="Wang H."/>
            <person name="Chen T."/>
            <person name="Wang W."/>
            <person name="Yang R."/>
        </authorList>
    </citation>
    <scope>NUCLEOTIDE SEQUENCE [LARGE SCALE GENOMIC DNA]</scope>
    <source>
        <strain evidence="4">TTIB1903HZAU</strain>
        <tissue evidence="4">Muscle</tissue>
    </source>
</reference>
<evidence type="ECO:0000259" key="3">
    <source>
        <dbReference type="SMART" id="SM00848"/>
    </source>
</evidence>
<evidence type="ECO:0000256" key="1">
    <source>
        <dbReference type="ARBA" id="ARBA00008455"/>
    </source>
</evidence>
<dbReference type="Pfam" id="PF08246">
    <property type="entry name" value="Inhibitor_I29"/>
    <property type="match status" value="1"/>
</dbReference>
<name>A0A5A9NHJ7_9TELE</name>
<dbReference type="InterPro" id="IPR013128">
    <property type="entry name" value="Peptidase_C1A"/>
</dbReference>
<dbReference type="InterPro" id="IPR025660">
    <property type="entry name" value="Pept_his_AS"/>
</dbReference>
<dbReference type="Pfam" id="PF00112">
    <property type="entry name" value="Peptidase_C1"/>
    <property type="match status" value="1"/>
</dbReference>
<sequence length="377" mass="42661">MAFTKTFVCSILYYQLLKGSSSVKTTEQHQTEGFNAFQQPYDRNYDNNELYESFINFKNSLERHKVANSALKKFNQSARYGINQFSDLSPKQFKGERVQSHRCTPTDISLREQLTSLLISERYLTVQADAVPKFDPPRPNIRVKTSYPCGGCWAFSVVEAIETVFAKHAGKLQELSVQQVIDCSYRNHGCNGGSPVETLDWLMKTKLKLVSQVEYPFKAVAGICQYFSQSHDGVVLTNYSAHDFRIMKLILCSSGQEEIMISMLLETGPLVVIVDAISWQDYLGGIIQHHCSSHNANHAVVITGYDTTGTHTQTRTVTHSLLVLQSIKVQNAALHAYHTVKDAELNRNWQTPAFCQHHFEWGEKLLFNVKPQASINI</sequence>
<protein>
    <submittedName>
        <fullName evidence="4">Cathepsin O</fullName>
    </submittedName>
</protein>
<dbReference type="PROSITE" id="PS00639">
    <property type="entry name" value="THIOL_PROTEASE_HIS"/>
    <property type="match status" value="1"/>
</dbReference>
<comment type="caution">
    <text evidence="4">The sequence shown here is derived from an EMBL/GenBank/DDBJ whole genome shotgun (WGS) entry which is preliminary data.</text>
</comment>
<dbReference type="EMBL" id="SOYY01000017">
    <property type="protein sequence ID" value="KAA0709472.1"/>
    <property type="molecule type" value="Genomic_DNA"/>
</dbReference>
<dbReference type="InterPro" id="IPR000668">
    <property type="entry name" value="Peptidase_C1A_C"/>
</dbReference>
<gene>
    <name evidence="4" type="ORF">E1301_Tti004103</name>
</gene>